<organism evidence="1 2">
    <name type="scientific">Rubidibacter lacunae KORDI 51-2</name>
    <dbReference type="NCBI Taxonomy" id="582515"/>
    <lineage>
        <taxon>Bacteria</taxon>
        <taxon>Bacillati</taxon>
        <taxon>Cyanobacteriota</taxon>
        <taxon>Cyanophyceae</taxon>
        <taxon>Oscillatoriophycideae</taxon>
        <taxon>Chroococcales</taxon>
        <taxon>Aphanothecaceae</taxon>
        <taxon>Rubidibacter</taxon>
    </lineage>
</organism>
<dbReference type="InParanoid" id="U5DU47"/>
<dbReference type="AlphaFoldDB" id="U5DU47"/>
<name>U5DU47_9CHRO</name>
<evidence type="ECO:0000313" key="1">
    <source>
        <dbReference type="EMBL" id="ERN43215.1"/>
    </source>
</evidence>
<reference evidence="1 2" key="1">
    <citation type="submission" date="2013-05" db="EMBL/GenBank/DDBJ databases">
        <title>Draft genome sequence of Rubidibacter lacunae KORDI 51-2.</title>
        <authorList>
            <person name="Choi D.H."/>
            <person name="Noh J.H."/>
            <person name="Kwon K.-K."/>
            <person name="Lee J.-H."/>
            <person name="Ryu J.-Y."/>
        </authorList>
    </citation>
    <scope>NUCLEOTIDE SEQUENCE [LARGE SCALE GENOMIC DNA]</scope>
    <source>
        <strain evidence="1 2">KORDI 51-2</strain>
    </source>
</reference>
<dbReference type="Proteomes" id="UP000016960">
    <property type="component" value="Unassembled WGS sequence"/>
</dbReference>
<gene>
    <name evidence="1" type="ORF">KR51_00001120</name>
</gene>
<accession>U5DU47</accession>
<evidence type="ECO:0000313" key="2">
    <source>
        <dbReference type="Proteomes" id="UP000016960"/>
    </source>
</evidence>
<dbReference type="EMBL" id="ASSJ01000001">
    <property type="protein sequence ID" value="ERN43215.1"/>
    <property type="molecule type" value="Genomic_DNA"/>
</dbReference>
<keyword evidence="2" id="KW-1185">Reference proteome</keyword>
<proteinExistence type="predicted"/>
<comment type="caution">
    <text evidence="1">The sequence shown here is derived from an EMBL/GenBank/DDBJ whole genome shotgun (WGS) entry which is preliminary data.</text>
</comment>
<sequence length="73" mass="7675">MQRLPSAAESECEEASSRAATECDGVAVCAQLRGSAPLLEKGVKLAMKMGSAKRPMTLAEVLMMSNGVAFIFP</sequence>
<protein>
    <submittedName>
        <fullName evidence="1">Uncharacterized protein</fullName>
    </submittedName>
</protein>